<accession>A0A4Z1IAE2</accession>
<protein>
    <submittedName>
        <fullName evidence="1">Uncharacterized protein</fullName>
    </submittedName>
</protein>
<reference evidence="1 2" key="1">
    <citation type="submission" date="2017-12" db="EMBL/GenBank/DDBJ databases">
        <title>Comparative genomics of Botrytis spp.</title>
        <authorList>
            <person name="Valero-Jimenez C.A."/>
            <person name="Tapia P."/>
            <person name="Veloso J."/>
            <person name="Silva-Moreno E."/>
            <person name="Staats M."/>
            <person name="Valdes J.H."/>
            <person name="Van Kan J.A.L."/>
        </authorList>
    </citation>
    <scope>NUCLEOTIDE SEQUENCE [LARGE SCALE GENOMIC DNA]</scope>
    <source>
        <strain evidence="1 2">MUCL2120</strain>
    </source>
</reference>
<name>A0A4Z1IAE2_9HELO</name>
<evidence type="ECO:0000313" key="2">
    <source>
        <dbReference type="Proteomes" id="UP000297452"/>
    </source>
</evidence>
<dbReference type="EMBL" id="PQXJ01000236">
    <property type="protein sequence ID" value="TGO55840.1"/>
    <property type="molecule type" value="Genomic_DNA"/>
</dbReference>
<comment type="caution">
    <text evidence="1">The sequence shown here is derived from an EMBL/GenBank/DDBJ whole genome shotgun (WGS) entry which is preliminary data.</text>
</comment>
<sequence>MASDCEITAFDVLRTWTFDHLKILMIEATELEAEWIVRNARLEVKDGYSDSTFSYRICLSREFHGIARLVIFLAVPLCSFGIEFDIAIE</sequence>
<keyword evidence="2" id="KW-1185">Reference proteome</keyword>
<organism evidence="1 2">
    <name type="scientific">Botryotinia narcissicola</name>
    <dbReference type="NCBI Taxonomy" id="278944"/>
    <lineage>
        <taxon>Eukaryota</taxon>
        <taxon>Fungi</taxon>
        <taxon>Dikarya</taxon>
        <taxon>Ascomycota</taxon>
        <taxon>Pezizomycotina</taxon>
        <taxon>Leotiomycetes</taxon>
        <taxon>Helotiales</taxon>
        <taxon>Sclerotiniaceae</taxon>
        <taxon>Botryotinia</taxon>
    </lineage>
</organism>
<proteinExistence type="predicted"/>
<dbReference type="Proteomes" id="UP000297452">
    <property type="component" value="Unassembled WGS sequence"/>
</dbReference>
<gene>
    <name evidence="1" type="ORF">BOTNAR_0236g00080</name>
</gene>
<dbReference type="AlphaFoldDB" id="A0A4Z1IAE2"/>
<evidence type="ECO:0000313" key="1">
    <source>
        <dbReference type="EMBL" id="TGO55840.1"/>
    </source>
</evidence>